<dbReference type="SUPFAM" id="SSF50998">
    <property type="entry name" value="Quinoprotein alcohol dehydrogenase-like"/>
    <property type="match status" value="1"/>
</dbReference>
<proteinExistence type="predicted"/>
<dbReference type="EMBL" id="CP073720">
    <property type="protein sequence ID" value="UWP81003.1"/>
    <property type="molecule type" value="Genomic_DNA"/>
</dbReference>
<reference evidence="3" key="1">
    <citation type="submission" date="2021-04" db="EMBL/GenBank/DDBJ databases">
        <authorList>
            <person name="Hartkoorn R.C."/>
            <person name="Beaudoing E."/>
            <person name="Hot D."/>
        </authorList>
    </citation>
    <scope>NUCLEOTIDE SEQUENCE</scope>
    <source>
        <strain evidence="3">NRRL B-16292</strain>
    </source>
</reference>
<keyword evidence="4" id="KW-1185">Reference proteome</keyword>
<evidence type="ECO:0000259" key="2">
    <source>
        <dbReference type="Pfam" id="PF13360"/>
    </source>
</evidence>
<organism evidence="3 4">
    <name type="scientific">Dactylosporangium fulvum</name>
    <dbReference type="NCBI Taxonomy" id="53359"/>
    <lineage>
        <taxon>Bacteria</taxon>
        <taxon>Bacillati</taxon>
        <taxon>Actinomycetota</taxon>
        <taxon>Actinomycetes</taxon>
        <taxon>Micromonosporales</taxon>
        <taxon>Micromonosporaceae</taxon>
        <taxon>Dactylosporangium</taxon>
    </lineage>
</organism>
<feature type="domain" description="Pyrrolo-quinoline quinone repeat" evidence="2">
    <location>
        <begin position="150"/>
        <end position="283"/>
    </location>
</feature>
<evidence type="ECO:0000313" key="4">
    <source>
        <dbReference type="Proteomes" id="UP001059617"/>
    </source>
</evidence>
<dbReference type="RefSeq" id="WP_259858766.1">
    <property type="nucleotide sequence ID" value="NZ_BAAAST010000028.1"/>
</dbReference>
<name>A0ABY5VTF0_9ACTN</name>
<dbReference type="Gene3D" id="2.130.10.10">
    <property type="entry name" value="YVTN repeat-like/Quinoprotein amine dehydrogenase"/>
    <property type="match status" value="1"/>
</dbReference>
<dbReference type="InterPro" id="IPR015943">
    <property type="entry name" value="WD40/YVTN_repeat-like_dom_sf"/>
</dbReference>
<dbReference type="Proteomes" id="UP001059617">
    <property type="component" value="Chromosome"/>
</dbReference>
<dbReference type="PANTHER" id="PTHR34512">
    <property type="entry name" value="CELL SURFACE PROTEIN"/>
    <property type="match status" value="1"/>
</dbReference>
<evidence type="ECO:0000256" key="1">
    <source>
        <dbReference type="SAM" id="MobiDB-lite"/>
    </source>
</evidence>
<gene>
    <name evidence="3" type="ORF">Dfulv_38660</name>
</gene>
<dbReference type="InterPro" id="IPR002372">
    <property type="entry name" value="PQQ_rpt_dom"/>
</dbReference>
<evidence type="ECO:0000313" key="3">
    <source>
        <dbReference type="EMBL" id="UWP81003.1"/>
    </source>
</evidence>
<reference evidence="3" key="2">
    <citation type="submission" date="2022-09" db="EMBL/GenBank/DDBJ databases">
        <title>Biosynthetic gene clusters of Dactylosporangioum fulvum.</title>
        <authorList>
            <person name="Caradec T."/>
        </authorList>
    </citation>
    <scope>NUCLEOTIDE SEQUENCE</scope>
    <source>
        <strain evidence="3">NRRL B-16292</strain>
    </source>
</reference>
<dbReference type="Gene3D" id="2.40.10.480">
    <property type="match status" value="1"/>
</dbReference>
<dbReference type="Pfam" id="PF13360">
    <property type="entry name" value="PQQ_2"/>
    <property type="match status" value="1"/>
</dbReference>
<sequence length="412" mass="42631">MLLADTVPQTAPQPAPSPVGSVRAATADASWRQDGGDPGRSGHQPVTRDLDAAAATRLEQRWAAPATRADEQIGGAVVVDGTLFRSSGGRTGQIRRYDAVTGRDLGAIVDVPGRRFGQLAVVDGTVVVESADIVPFDVPGHGAVPAGRHLSAYTSSGETRWELVLADAVSGGFTIGDGLVVRSAGATLSAHRLTDGAQVWTAPLGGEPGYHPPVLAGGLVLQATEDGPALLAFDAATGAPAWQRKASGAELAARSGTVYTLGPAGVCAYAVTDGAQRWCDTTTVERPSRATVSDEALFVVGGTGDLAAFGVADGAVRWRSGYGLGWETSTSYWSPVNGGGVVYLMAYHFDVRDGDPRHRTELVAADARTGALVTRLDLDFSALHGAEPLLLSADHVYFAALEALFALAPDLR</sequence>
<dbReference type="InterPro" id="IPR011047">
    <property type="entry name" value="Quinoprotein_ADH-like_sf"/>
</dbReference>
<feature type="region of interest" description="Disordered" evidence="1">
    <location>
        <begin position="1"/>
        <end position="46"/>
    </location>
</feature>
<accession>A0ABY5VTF0</accession>
<protein>
    <submittedName>
        <fullName evidence="3">PQQ-like beta-propeller repeat protein</fullName>
    </submittedName>
</protein>
<dbReference type="PANTHER" id="PTHR34512:SF30">
    <property type="entry name" value="OUTER MEMBRANE PROTEIN ASSEMBLY FACTOR BAMB"/>
    <property type="match status" value="1"/>
</dbReference>